<proteinExistence type="predicted"/>
<organism evidence="1">
    <name type="scientific">Lepeophtheirus salmonis</name>
    <name type="common">Salmon louse</name>
    <name type="synonym">Caligus salmonis</name>
    <dbReference type="NCBI Taxonomy" id="72036"/>
    <lineage>
        <taxon>Eukaryota</taxon>
        <taxon>Metazoa</taxon>
        <taxon>Ecdysozoa</taxon>
        <taxon>Arthropoda</taxon>
        <taxon>Crustacea</taxon>
        <taxon>Multicrustacea</taxon>
        <taxon>Hexanauplia</taxon>
        <taxon>Copepoda</taxon>
        <taxon>Siphonostomatoida</taxon>
        <taxon>Caligidae</taxon>
        <taxon>Lepeophtheirus</taxon>
    </lineage>
</organism>
<name>A0A0K2T3M6_LEPSM</name>
<evidence type="ECO:0000313" key="1">
    <source>
        <dbReference type="EMBL" id="CDW20197.1"/>
    </source>
</evidence>
<dbReference type="EMBL" id="HACA01002836">
    <property type="protein sequence ID" value="CDW20197.1"/>
    <property type="molecule type" value="Transcribed_RNA"/>
</dbReference>
<accession>A0A0K2T3M6</accession>
<reference evidence="1" key="1">
    <citation type="submission" date="2014-05" db="EMBL/GenBank/DDBJ databases">
        <authorList>
            <person name="Chronopoulou M."/>
        </authorList>
    </citation>
    <scope>NUCLEOTIDE SEQUENCE</scope>
    <source>
        <tissue evidence="1">Whole organism</tissue>
    </source>
</reference>
<dbReference type="AlphaFoldDB" id="A0A0K2T3M6"/>
<sequence length="17" mass="2065">MIMGTFCLEFHTEFDLM</sequence>
<protein>
    <submittedName>
        <fullName evidence="1">Uncharacterized protein</fullName>
    </submittedName>
</protein>